<proteinExistence type="predicted"/>
<keyword evidence="1" id="KW-0812">Transmembrane</keyword>
<protein>
    <submittedName>
        <fullName evidence="2">Na+-driven multidrug efflux pump</fullName>
    </submittedName>
</protein>
<dbReference type="AlphaFoldDB" id="A0A0S6UBH7"/>
<keyword evidence="1" id="KW-0472">Membrane</keyword>
<dbReference type="EMBL" id="DF238840">
    <property type="protein sequence ID" value="GAF24704.1"/>
    <property type="molecule type" value="Genomic_DNA"/>
</dbReference>
<sequence>MVRRFLLYVFWMLFPVSVVTNLTAGGRVWGAACPAGLALLGGYIFWYHCKYIPRVREAGRKAGYRLLVPVPVNLVMAWLLLFFFGMKLEAGKARRAFELHVVAAGEYSLAGFTRLLASDLASLAAALEPETLILWETRAPVPSLFRRYIREKKIAGEAVWKKGRQGSPRRGALVWTVEDGGRPW</sequence>
<keyword evidence="1" id="KW-1133">Transmembrane helix</keyword>
<feature type="transmembrane region" description="Helical" evidence="1">
    <location>
        <begin position="28"/>
        <end position="46"/>
    </location>
</feature>
<reference evidence="2" key="1">
    <citation type="journal article" date="2014" name="Gene">
        <title>Genome-guided analysis of transformation efficiency and carbon dioxide assimilation by Moorella thermoacetica Y72.</title>
        <authorList>
            <person name="Tsukahara K."/>
            <person name="Kita A."/>
            <person name="Nakashimada Y."/>
            <person name="Hoshino T."/>
            <person name="Murakami K."/>
        </authorList>
    </citation>
    <scope>NUCLEOTIDE SEQUENCE [LARGE SCALE GENOMIC DNA]</scope>
    <source>
        <strain evidence="2">Y72</strain>
    </source>
</reference>
<dbReference type="RefSeq" id="WP_025772920.1">
    <property type="nucleotide sequence ID" value="NZ_DF238840.1"/>
</dbReference>
<feature type="transmembrane region" description="Helical" evidence="1">
    <location>
        <begin position="66"/>
        <end position="86"/>
    </location>
</feature>
<accession>A0A0S6UBH7</accession>
<feature type="transmembrane region" description="Helical" evidence="1">
    <location>
        <begin position="5"/>
        <end position="22"/>
    </location>
</feature>
<dbReference type="Proteomes" id="UP000063718">
    <property type="component" value="Unassembled WGS sequence"/>
</dbReference>
<name>A0A0S6UBH7_NEOTH</name>
<organism evidence="2">
    <name type="scientific">Moorella thermoacetica Y72</name>
    <dbReference type="NCBI Taxonomy" id="1325331"/>
    <lineage>
        <taxon>Bacteria</taxon>
        <taxon>Bacillati</taxon>
        <taxon>Bacillota</taxon>
        <taxon>Clostridia</taxon>
        <taxon>Neomoorellales</taxon>
        <taxon>Neomoorellaceae</taxon>
        <taxon>Neomoorella</taxon>
    </lineage>
</organism>
<evidence type="ECO:0000256" key="1">
    <source>
        <dbReference type="SAM" id="Phobius"/>
    </source>
</evidence>
<gene>
    <name evidence="2" type="ORF">MTY_0031</name>
</gene>
<evidence type="ECO:0000313" key="2">
    <source>
        <dbReference type="EMBL" id="GAF24704.1"/>
    </source>
</evidence>